<accession>A0A8X7MW47</accession>
<feature type="compositionally biased region" description="Acidic residues" evidence="1">
    <location>
        <begin position="26"/>
        <end position="35"/>
    </location>
</feature>
<reference evidence="2" key="1">
    <citation type="submission" date="2016-04" db="EMBL/GenBank/DDBJ databases">
        <authorList>
            <person name="Nguyen H.D."/>
            <person name="Samba Siva P."/>
            <person name="Cullis J."/>
            <person name="Levesque C.A."/>
            <person name="Hambleton S."/>
        </authorList>
    </citation>
    <scope>NUCLEOTIDE SEQUENCE</scope>
    <source>
        <strain evidence="2">DAOMC 236426</strain>
    </source>
</reference>
<evidence type="ECO:0000313" key="2">
    <source>
        <dbReference type="EMBL" id="KAE8251678.1"/>
    </source>
</evidence>
<dbReference type="PANTHER" id="PTHR16291:SF0">
    <property type="entry name" value="NUCLEAR CAP-BINDING PROTEIN SUBUNIT 3"/>
    <property type="match status" value="1"/>
</dbReference>
<keyword evidence="3" id="KW-1185">Reference proteome</keyword>
<reference evidence="2" key="2">
    <citation type="journal article" date="2019" name="IMA Fungus">
        <title>Genome sequencing and comparison of five Tilletia species to identify candidate genes for the detection of regulated species infecting wheat.</title>
        <authorList>
            <person name="Nguyen H.D.T."/>
            <person name="Sultana T."/>
            <person name="Kesanakurti P."/>
            <person name="Hambleton S."/>
        </authorList>
    </citation>
    <scope>NUCLEOTIDE SEQUENCE</scope>
    <source>
        <strain evidence="2">DAOMC 236426</strain>
    </source>
</reference>
<dbReference type="GO" id="GO:0005634">
    <property type="term" value="C:nucleus"/>
    <property type="evidence" value="ECO:0007669"/>
    <property type="project" value="TreeGrafter"/>
</dbReference>
<feature type="compositionally biased region" description="Acidic residues" evidence="1">
    <location>
        <begin position="243"/>
        <end position="252"/>
    </location>
</feature>
<sequence>MSALDYGAPDDIDEQRGPGSAARDGDDGDNDDQFDAEAAMQGIVNNPEVSLDELYDAQAQSANNKAPTRFYQYPAQEGIAAGQRRGVVPLRLNPAALEPVFPHELKKGDQQQHPEHDNDASFLDVPEVTYSRKTGAANLRLSALNISGIPITQVSTSRLFAYVTYFGAQPLGLEWVDDQRAIVVFAEPEAARLAFEYLCPPGAGRFKKRKKQQAPTQGTERNDNGETVVVKQEGAGDASVENAENDEDDNDFPVESSSGGVLSSAELAELIAHLEAPVAKTTGEGGEEEDMDDSFDVEPRTLDQNSLARILTPRSAHRIPLSLYTGPERETLAQVKETVGVASAEDGDGTGAGAGEPLTMLDAEGNRIPIPADAPAIYREMAEQDRQASVMTPEARNLLALRGKLHVRFALEGRPDTKERGARKKSKWFTDHGIDAGRDVVPRLLAVGPRRDGLKKDEEEEDGDEWGHPRVKEELFPDRAAPPSLARPDAWDPVEREGGGPRGARGRGHTRAVMDDLDDELDTYRRADGDEDEDGDGDVVYDGRVKVEDPQRWRNDRADVQDRLQSRLGEVPLFDRLGGGGAGASRRRRGDRERSPSRRDEAVSEVDEFGRERTRKRDYASVKGRGSVRGALAWGDDDAAAPAGSGSAGGVGKEKDDKRTLQARLATLDERLGKRLLDRFAGGEGGADGAGS</sequence>
<feature type="compositionally biased region" description="Acidic residues" evidence="1">
    <location>
        <begin position="529"/>
        <end position="539"/>
    </location>
</feature>
<proteinExistence type="predicted"/>
<feature type="region of interest" description="Disordered" evidence="1">
    <location>
        <begin position="1"/>
        <end position="41"/>
    </location>
</feature>
<gene>
    <name evidence="2" type="ORF">A4X06_0g2581</name>
</gene>
<feature type="region of interest" description="Disordered" evidence="1">
    <location>
        <begin position="449"/>
        <end position="658"/>
    </location>
</feature>
<dbReference type="GO" id="GO:0000340">
    <property type="term" value="F:RNA 7-methylguanosine cap binding"/>
    <property type="evidence" value="ECO:0007669"/>
    <property type="project" value="InterPro"/>
</dbReference>
<feature type="compositionally biased region" description="Basic and acidic residues" evidence="1">
    <location>
        <begin position="489"/>
        <end position="499"/>
    </location>
</feature>
<feature type="compositionally biased region" description="Low complexity" evidence="1">
    <location>
        <begin position="630"/>
        <end position="645"/>
    </location>
</feature>
<feature type="compositionally biased region" description="Basic and acidic residues" evidence="1">
    <location>
        <begin position="541"/>
        <end position="565"/>
    </location>
</feature>
<comment type="caution">
    <text evidence="2">The sequence shown here is derived from an EMBL/GenBank/DDBJ whole genome shotgun (WGS) entry which is preliminary data.</text>
</comment>
<dbReference type="Proteomes" id="UP000077684">
    <property type="component" value="Unassembled WGS sequence"/>
</dbReference>
<evidence type="ECO:0000256" key="1">
    <source>
        <dbReference type="SAM" id="MobiDB-lite"/>
    </source>
</evidence>
<name>A0A8X7MW47_9BASI</name>
<protein>
    <submittedName>
        <fullName evidence="2">Uncharacterized protein</fullName>
    </submittedName>
</protein>
<dbReference type="Pfam" id="PF10309">
    <property type="entry name" value="NCBP3"/>
    <property type="match status" value="1"/>
</dbReference>
<feature type="region of interest" description="Disordered" evidence="1">
    <location>
        <begin position="205"/>
        <end position="259"/>
    </location>
</feature>
<dbReference type="PANTHER" id="PTHR16291">
    <property type="entry name" value="NUCLEAR CAP-BINDING PROTEIN SUBUNIT 3"/>
    <property type="match status" value="1"/>
</dbReference>
<feature type="compositionally biased region" description="Basic and acidic residues" evidence="1">
    <location>
        <begin position="465"/>
        <end position="477"/>
    </location>
</feature>
<evidence type="ECO:0000313" key="3">
    <source>
        <dbReference type="Proteomes" id="UP000077684"/>
    </source>
</evidence>
<dbReference type="EMBL" id="LWDE02000204">
    <property type="protein sequence ID" value="KAE8251678.1"/>
    <property type="molecule type" value="Genomic_DNA"/>
</dbReference>
<dbReference type="InterPro" id="IPR019416">
    <property type="entry name" value="NCBP3"/>
</dbReference>
<dbReference type="GO" id="GO:0003729">
    <property type="term" value="F:mRNA binding"/>
    <property type="evidence" value="ECO:0007669"/>
    <property type="project" value="InterPro"/>
</dbReference>
<dbReference type="AlphaFoldDB" id="A0A8X7MW47"/>
<organism evidence="2 3">
    <name type="scientific">Tilletia controversa</name>
    <name type="common">dwarf bunt fungus</name>
    <dbReference type="NCBI Taxonomy" id="13291"/>
    <lineage>
        <taxon>Eukaryota</taxon>
        <taxon>Fungi</taxon>
        <taxon>Dikarya</taxon>
        <taxon>Basidiomycota</taxon>
        <taxon>Ustilaginomycotina</taxon>
        <taxon>Exobasidiomycetes</taxon>
        <taxon>Tilletiales</taxon>
        <taxon>Tilletiaceae</taxon>
        <taxon>Tilletia</taxon>
    </lineage>
</organism>
<feature type="compositionally biased region" description="Basic and acidic residues" evidence="1">
    <location>
        <begin position="590"/>
        <end position="620"/>
    </location>
</feature>